<evidence type="ECO:0000313" key="2">
    <source>
        <dbReference type="EMBL" id="KKQ48583.1"/>
    </source>
</evidence>
<comment type="caution">
    <text evidence="2">The sequence shown here is derived from an EMBL/GenBank/DDBJ whole genome shotgun (WGS) entry which is preliminary data.</text>
</comment>
<feature type="domain" description="Transketolase-like pyrimidine-binding" evidence="1">
    <location>
        <begin position="2"/>
        <end position="155"/>
    </location>
</feature>
<dbReference type="InterPro" id="IPR005475">
    <property type="entry name" value="Transketolase-like_Pyr-bd"/>
</dbReference>
<protein>
    <recommendedName>
        <fullName evidence="1">Transketolase-like pyrimidine-binding domain-containing protein</fullName>
    </recommendedName>
</protein>
<dbReference type="Proteomes" id="UP000034231">
    <property type="component" value="Unassembled WGS sequence"/>
</dbReference>
<proteinExistence type="predicted"/>
<dbReference type="CDD" id="cd07033">
    <property type="entry name" value="TPP_PYR_DXS_TK_like"/>
    <property type="match status" value="1"/>
</dbReference>
<dbReference type="Pfam" id="PF02779">
    <property type="entry name" value="Transket_pyr"/>
    <property type="match status" value="1"/>
</dbReference>
<dbReference type="PANTHER" id="PTHR43825:SF5">
    <property type="entry name" value="HYPOTHETICAL TRANSKETOLASE FAMILY PROTEIN"/>
    <property type="match status" value="1"/>
</dbReference>
<gene>
    <name evidence="2" type="ORF">US68_C0028G0010</name>
</gene>
<dbReference type="InterPro" id="IPR051157">
    <property type="entry name" value="PDH/Transketolase"/>
</dbReference>
<sequence>MPDLRKAFFDYMSEIAKNDKSVILLVGDLGFSFVEEYAEKYPKQFINTGCIEQSLIGIAAGLARGGKKPYVYSGSIFLIARAYEQIRDDIAFNNTNVKLCGTGASQFLGFSHNWIGNENEEDLLKNLPNIKRFYPQSEIELKQALMSEGCAYVRL</sequence>
<name>A0A0G0HZT6_9BACT</name>
<organism evidence="2 3">
    <name type="scientific">Candidatus Shapirobacteria bacterium GW2011_GWE1_38_10</name>
    <dbReference type="NCBI Taxonomy" id="1618488"/>
    <lineage>
        <taxon>Bacteria</taxon>
        <taxon>Candidatus Shapironibacteriota</taxon>
    </lineage>
</organism>
<dbReference type="Gene3D" id="3.40.50.970">
    <property type="match status" value="1"/>
</dbReference>
<dbReference type="SUPFAM" id="SSF52518">
    <property type="entry name" value="Thiamin diphosphate-binding fold (THDP-binding)"/>
    <property type="match status" value="1"/>
</dbReference>
<dbReference type="AlphaFoldDB" id="A0A0G0HZT6"/>
<dbReference type="SMART" id="SM00861">
    <property type="entry name" value="Transket_pyr"/>
    <property type="match status" value="1"/>
</dbReference>
<evidence type="ECO:0000259" key="1">
    <source>
        <dbReference type="SMART" id="SM00861"/>
    </source>
</evidence>
<evidence type="ECO:0000313" key="3">
    <source>
        <dbReference type="Proteomes" id="UP000034231"/>
    </source>
</evidence>
<dbReference type="EMBL" id="LBTX01000028">
    <property type="protein sequence ID" value="KKQ48583.1"/>
    <property type="molecule type" value="Genomic_DNA"/>
</dbReference>
<dbReference type="InterPro" id="IPR029061">
    <property type="entry name" value="THDP-binding"/>
</dbReference>
<dbReference type="PANTHER" id="PTHR43825">
    <property type="entry name" value="PYRUVATE DEHYDROGENASE E1 COMPONENT"/>
    <property type="match status" value="1"/>
</dbReference>
<reference evidence="2 3" key="1">
    <citation type="journal article" date="2015" name="Nature">
        <title>rRNA introns, odd ribosomes, and small enigmatic genomes across a large radiation of phyla.</title>
        <authorList>
            <person name="Brown C.T."/>
            <person name="Hug L.A."/>
            <person name="Thomas B.C."/>
            <person name="Sharon I."/>
            <person name="Castelle C.J."/>
            <person name="Singh A."/>
            <person name="Wilkins M.J."/>
            <person name="Williams K.H."/>
            <person name="Banfield J.F."/>
        </authorList>
    </citation>
    <scope>NUCLEOTIDE SEQUENCE [LARGE SCALE GENOMIC DNA]</scope>
</reference>
<accession>A0A0G0HZT6</accession>